<proteinExistence type="predicted"/>
<dbReference type="AlphaFoldDB" id="A0A0G0GUS2"/>
<reference evidence="1 2" key="1">
    <citation type="journal article" date="2015" name="Nature">
        <title>rRNA introns, odd ribosomes, and small enigmatic genomes across a large radiation of phyla.</title>
        <authorList>
            <person name="Brown C.T."/>
            <person name="Hug L.A."/>
            <person name="Thomas B.C."/>
            <person name="Sharon I."/>
            <person name="Castelle C.J."/>
            <person name="Singh A."/>
            <person name="Wilkins M.J."/>
            <person name="Williams K.H."/>
            <person name="Banfield J.F."/>
        </authorList>
    </citation>
    <scope>NUCLEOTIDE SEQUENCE [LARGE SCALE GENOMIC DNA]</scope>
</reference>
<gene>
    <name evidence="1" type="ORF">US45_C0005G0014</name>
</gene>
<accession>A0A0G0GUS2</accession>
<name>A0A0G0GUS2_9BACT</name>
<sequence>MKEEIKKFFKGEAENDEKTLMKYSHDASL</sequence>
<feature type="non-terminal residue" evidence="1">
    <location>
        <position position="29"/>
    </location>
</feature>
<organism evidence="1 2">
    <name type="scientific">Candidatus Nomurabacteria bacterium GW2011_GWA1_37_20</name>
    <dbReference type="NCBI Taxonomy" id="1618729"/>
    <lineage>
        <taxon>Bacteria</taxon>
        <taxon>Candidatus Nomuraibacteriota</taxon>
    </lineage>
</organism>
<evidence type="ECO:0000313" key="1">
    <source>
        <dbReference type="EMBL" id="KKQ33817.1"/>
    </source>
</evidence>
<comment type="caution">
    <text evidence="1">The sequence shown here is derived from an EMBL/GenBank/DDBJ whole genome shotgun (WGS) entry which is preliminary data.</text>
</comment>
<protein>
    <submittedName>
        <fullName evidence="1">Uncharacterized protein</fullName>
    </submittedName>
</protein>
<evidence type="ECO:0000313" key="2">
    <source>
        <dbReference type="Proteomes" id="UP000034701"/>
    </source>
</evidence>
<dbReference type="EMBL" id="LBTA01000005">
    <property type="protein sequence ID" value="KKQ33817.1"/>
    <property type="molecule type" value="Genomic_DNA"/>
</dbReference>
<dbReference type="Proteomes" id="UP000034701">
    <property type="component" value="Unassembled WGS sequence"/>
</dbReference>